<accession>A0A8H7NP14</accession>
<protein>
    <recommendedName>
        <fullName evidence="1">Thioester reductase (TE) domain-containing protein</fullName>
    </recommendedName>
</protein>
<reference evidence="2" key="1">
    <citation type="submission" date="2020-10" db="EMBL/GenBank/DDBJ databases">
        <title>High-Quality Genome Resource of Clonostachys rosea strain S41 by Oxford Nanopore Long-Read Sequencing.</title>
        <authorList>
            <person name="Wang H."/>
        </authorList>
    </citation>
    <scope>NUCLEOTIDE SEQUENCE</scope>
    <source>
        <strain evidence="2">S41</strain>
    </source>
</reference>
<evidence type="ECO:0000313" key="2">
    <source>
        <dbReference type="EMBL" id="KAF9759670.1"/>
    </source>
</evidence>
<organism evidence="2 3">
    <name type="scientific">Bionectria ochroleuca</name>
    <name type="common">Gliocladium roseum</name>
    <dbReference type="NCBI Taxonomy" id="29856"/>
    <lineage>
        <taxon>Eukaryota</taxon>
        <taxon>Fungi</taxon>
        <taxon>Dikarya</taxon>
        <taxon>Ascomycota</taxon>
        <taxon>Pezizomycotina</taxon>
        <taxon>Sordariomycetes</taxon>
        <taxon>Hypocreomycetidae</taxon>
        <taxon>Hypocreales</taxon>
        <taxon>Bionectriaceae</taxon>
        <taxon>Clonostachys</taxon>
    </lineage>
</organism>
<sequence length="113" mass="12034">MVNSNVLSVIDAMKLCNEGKAKLFSFVSSASTLDTKYYYNLSRDQVAVGRGAVLESDDTETNRQGGWALVMGKPSGFLSSWLARLASVASVAPSSELGTFSAATMVCPIRMIS</sequence>
<dbReference type="Pfam" id="PF07993">
    <property type="entry name" value="NAD_binding_4"/>
    <property type="match status" value="1"/>
</dbReference>
<evidence type="ECO:0000313" key="3">
    <source>
        <dbReference type="Proteomes" id="UP000616885"/>
    </source>
</evidence>
<dbReference type="EMBL" id="JADCTT010000001">
    <property type="protein sequence ID" value="KAF9759670.1"/>
    <property type="molecule type" value="Genomic_DNA"/>
</dbReference>
<dbReference type="Proteomes" id="UP000616885">
    <property type="component" value="Unassembled WGS sequence"/>
</dbReference>
<dbReference type="AlphaFoldDB" id="A0A8H7NP14"/>
<proteinExistence type="predicted"/>
<gene>
    <name evidence="2" type="ORF">IM811_001364</name>
</gene>
<evidence type="ECO:0000259" key="1">
    <source>
        <dbReference type="Pfam" id="PF07993"/>
    </source>
</evidence>
<feature type="domain" description="Thioester reductase (TE)" evidence="1">
    <location>
        <begin position="2"/>
        <end position="62"/>
    </location>
</feature>
<comment type="caution">
    <text evidence="2">The sequence shown here is derived from an EMBL/GenBank/DDBJ whole genome shotgun (WGS) entry which is preliminary data.</text>
</comment>
<dbReference type="InterPro" id="IPR013120">
    <property type="entry name" value="FAR_NAD-bd"/>
</dbReference>
<name>A0A8H7NP14_BIOOC</name>